<dbReference type="PANTHER" id="PTHR36115:SF6">
    <property type="entry name" value="PROLINE-RICH ANTIGEN HOMOLOG"/>
    <property type="match status" value="1"/>
</dbReference>
<feature type="domain" description="RDD" evidence="8">
    <location>
        <begin position="82"/>
        <end position="217"/>
    </location>
</feature>
<evidence type="ECO:0000259" key="8">
    <source>
        <dbReference type="Pfam" id="PF06271"/>
    </source>
</evidence>
<evidence type="ECO:0000313" key="9">
    <source>
        <dbReference type="EMBL" id="GAC57059.1"/>
    </source>
</evidence>
<feature type="transmembrane region" description="Helical" evidence="7">
    <location>
        <begin position="88"/>
        <end position="106"/>
    </location>
</feature>
<evidence type="ECO:0000256" key="4">
    <source>
        <dbReference type="ARBA" id="ARBA00022989"/>
    </source>
</evidence>
<dbReference type="STRING" id="1121927.GOHSU_16_00160"/>
<evidence type="ECO:0000256" key="6">
    <source>
        <dbReference type="SAM" id="MobiDB-lite"/>
    </source>
</evidence>
<proteinExistence type="predicted"/>
<reference evidence="9 10" key="1">
    <citation type="submission" date="2012-12" db="EMBL/GenBank/DDBJ databases">
        <title>Whole genome shotgun sequence of Gordonia hirsuta NBRC 16056.</title>
        <authorList>
            <person name="Isaki-Nakamura S."/>
            <person name="Hosoyama A."/>
            <person name="Tsuchikane K."/>
            <person name="Katsumata H."/>
            <person name="Baba S."/>
            <person name="Yamazaki S."/>
            <person name="Fujita N."/>
        </authorList>
    </citation>
    <scope>NUCLEOTIDE SEQUENCE [LARGE SCALE GENOMIC DNA]</scope>
    <source>
        <strain evidence="9 10">NBRC 16056</strain>
    </source>
</reference>
<comment type="caution">
    <text evidence="9">The sequence shown here is derived from an EMBL/GenBank/DDBJ whole genome shotgun (WGS) entry which is preliminary data.</text>
</comment>
<keyword evidence="2" id="KW-1003">Cell membrane</keyword>
<dbReference type="AlphaFoldDB" id="L7L828"/>
<evidence type="ECO:0000256" key="5">
    <source>
        <dbReference type="ARBA" id="ARBA00023136"/>
    </source>
</evidence>
<gene>
    <name evidence="9" type="ORF">GOHSU_16_00160</name>
</gene>
<evidence type="ECO:0000313" key="10">
    <source>
        <dbReference type="Proteomes" id="UP000053405"/>
    </source>
</evidence>
<dbReference type="Proteomes" id="UP000053405">
    <property type="component" value="Unassembled WGS sequence"/>
</dbReference>
<dbReference type="Pfam" id="PF06271">
    <property type="entry name" value="RDD"/>
    <property type="match status" value="1"/>
</dbReference>
<dbReference type="InterPro" id="IPR010432">
    <property type="entry name" value="RDD"/>
</dbReference>
<keyword evidence="5 7" id="KW-0472">Membrane</keyword>
<accession>L7L828</accession>
<feature type="compositionally biased region" description="Polar residues" evidence="6">
    <location>
        <begin position="10"/>
        <end position="19"/>
    </location>
</feature>
<protein>
    <recommendedName>
        <fullName evidence="8">RDD domain-containing protein</fullName>
    </recommendedName>
</protein>
<keyword evidence="4 7" id="KW-1133">Transmembrane helix</keyword>
<name>L7L828_9ACTN</name>
<keyword evidence="3 7" id="KW-0812">Transmembrane</keyword>
<evidence type="ECO:0000256" key="3">
    <source>
        <dbReference type="ARBA" id="ARBA00022692"/>
    </source>
</evidence>
<evidence type="ECO:0000256" key="1">
    <source>
        <dbReference type="ARBA" id="ARBA00004651"/>
    </source>
</evidence>
<organism evidence="9 10">
    <name type="scientific">Gordonia hirsuta DSM 44140 = NBRC 16056</name>
    <dbReference type="NCBI Taxonomy" id="1121927"/>
    <lineage>
        <taxon>Bacteria</taxon>
        <taxon>Bacillati</taxon>
        <taxon>Actinomycetota</taxon>
        <taxon>Actinomycetes</taxon>
        <taxon>Mycobacteriales</taxon>
        <taxon>Gordoniaceae</taxon>
        <taxon>Gordonia</taxon>
    </lineage>
</organism>
<keyword evidence="10" id="KW-1185">Reference proteome</keyword>
<dbReference type="PANTHER" id="PTHR36115">
    <property type="entry name" value="PROLINE-RICH ANTIGEN HOMOLOG-RELATED"/>
    <property type="match status" value="1"/>
</dbReference>
<sequence>MASKNKGSGAKNTGATTPGVTGGSAKGQPAKGRPSPAPQQSTASTMREAAGSWLTGPYQSPDNIEYRGEDLGLPETGPGSIAGGWLRVLALLIDWFLAMAIAFLITGPREEIVVNGHVFSAFEVTAQAMAIPQFIIWFVVGVFAVALFGFTPGQFIAGTRVARVDYGPERGAAEAAGTAPRAAVGIVRAFFRQLLIPFVVPALINDYNGRAMHDRATGTAIVRTR</sequence>
<dbReference type="InterPro" id="IPR051791">
    <property type="entry name" value="Pra-immunoreactive"/>
</dbReference>
<dbReference type="EMBL" id="BANT01000016">
    <property type="protein sequence ID" value="GAC57059.1"/>
    <property type="molecule type" value="Genomic_DNA"/>
</dbReference>
<evidence type="ECO:0000256" key="7">
    <source>
        <dbReference type="SAM" id="Phobius"/>
    </source>
</evidence>
<evidence type="ECO:0000256" key="2">
    <source>
        <dbReference type="ARBA" id="ARBA00022475"/>
    </source>
</evidence>
<dbReference type="eggNOG" id="COG1714">
    <property type="taxonomic scope" value="Bacteria"/>
</dbReference>
<dbReference type="GO" id="GO:0005886">
    <property type="term" value="C:plasma membrane"/>
    <property type="evidence" value="ECO:0007669"/>
    <property type="project" value="UniProtKB-SubCell"/>
</dbReference>
<comment type="subcellular location">
    <subcellularLocation>
        <location evidence="1">Cell membrane</location>
        <topology evidence="1">Multi-pass membrane protein</topology>
    </subcellularLocation>
</comment>
<feature type="region of interest" description="Disordered" evidence="6">
    <location>
        <begin position="1"/>
        <end position="48"/>
    </location>
</feature>
<feature type="transmembrane region" description="Helical" evidence="7">
    <location>
        <begin position="126"/>
        <end position="150"/>
    </location>
</feature>